<protein>
    <submittedName>
        <fullName evidence="2">Uncharacterized protein</fullName>
    </submittedName>
</protein>
<sequence>MIYVPDTISPQPGNIHGNPSAPDYLDKPQKQSQVKPLEKQIDQLVYKLYDLTPEEIKIVEDFNEGK</sequence>
<gene>
    <name evidence="2" type="ORF">DNFNHJIP_00580</name>
</gene>
<dbReference type="AlphaFoldDB" id="A0A812A3F1"/>
<evidence type="ECO:0000256" key="1">
    <source>
        <dbReference type="SAM" id="MobiDB-lite"/>
    </source>
</evidence>
<dbReference type="Proteomes" id="UP000614580">
    <property type="component" value="Unassembled WGS sequence"/>
</dbReference>
<comment type="caution">
    <text evidence="2">The sequence shown here is derived from an EMBL/GenBank/DDBJ whole genome shotgun (WGS) entry which is preliminary data.</text>
</comment>
<dbReference type="EMBL" id="CAJHZY010000073">
    <property type="protein sequence ID" value="CAD7767173.1"/>
    <property type="molecule type" value="Genomic_DNA"/>
</dbReference>
<reference evidence="2" key="1">
    <citation type="submission" date="2020-12" db="EMBL/GenBank/DDBJ databases">
        <authorList>
            <person name="Hahn C.J."/>
            <person name="Laso-Perez R."/>
            <person name="Vulcano F."/>
            <person name="Vaziourakis K.-M."/>
            <person name="Stokke R."/>
            <person name="Steen I.H."/>
            <person name="Teske A."/>
            <person name="Boetius A."/>
            <person name="Liebeke M."/>
            <person name="Amann R."/>
            <person name="Knittel K."/>
        </authorList>
    </citation>
    <scope>NUCLEOTIDE SEQUENCE</scope>
    <source>
        <strain evidence="2">Gfbio:c6db26ca-90af-429b-aeed-0e3e8aed0b5e:GoM-Arc1_AMV-AAA_792_C10</strain>
    </source>
</reference>
<proteinExistence type="predicted"/>
<feature type="region of interest" description="Disordered" evidence="1">
    <location>
        <begin position="1"/>
        <end position="32"/>
    </location>
</feature>
<accession>A0A812A3F1</accession>
<name>A0A812A3F1_9EURY</name>
<evidence type="ECO:0000313" key="3">
    <source>
        <dbReference type="Proteomes" id="UP000614580"/>
    </source>
</evidence>
<evidence type="ECO:0000313" key="2">
    <source>
        <dbReference type="EMBL" id="CAD7767173.1"/>
    </source>
</evidence>
<organism evidence="2 3">
    <name type="scientific">Candidatus Argoarchaeum ethanivorans</name>
    <dbReference type="NCBI Taxonomy" id="2608793"/>
    <lineage>
        <taxon>Archaea</taxon>
        <taxon>Methanobacteriati</taxon>
        <taxon>Methanobacteriota</taxon>
        <taxon>Stenosarchaea group</taxon>
        <taxon>Methanomicrobia</taxon>
        <taxon>Methanosarcinales</taxon>
        <taxon>Methanosarcinales incertae sedis</taxon>
        <taxon>GOM Arc I cluster</taxon>
        <taxon>Candidatus Argoarchaeum</taxon>
    </lineage>
</organism>